<dbReference type="InterPro" id="IPR005122">
    <property type="entry name" value="Uracil-DNA_glycosylase-like"/>
</dbReference>
<keyword evidence="2" id="KW-0378">Hydrolase</keyword>
<dbReference type="PANTHER" id="PTHR12159:SF9">
    <property type="entry name" value="G_T MISMATCH-SPECIFIC THYMINE DNA GLYCOSYLASE"/>
    <property type="match status" value="1"/>
</dbReference>
<evidence type="ECO:0000256" key="1">
    <source>
        <dbReference type="ARBA" id="ARBA00022763"/>
    </source>
</evidence>
<gene>
    <name evidence="6" type="ORF">FCULG_00003533</name>
    <name evidence="7" type="ORF">HYE67_008829</name>
</gene>
<dbReference type="SMART" id="SM00986">
    <property type="entry name" value="UDG"/>
    <property type="match status" value="1"/>
</dbReference>
<dbReference type="OrthoDB" id="565731at2759"/>
<keyword evidence="3" id="KW-0234">DNA repair</keyword>
<evidence type="ECO:0000256" key="2">
    <source>
        <dbReference type="ARBA" id="ARBA00022801"/>
    </source>
</evidence>
<feature type="domain" description="Uracil-DNA glycosylase-like" evidence="5">
    <location>
        <begin position="185"/>
        <end position="360"/>
    </location>
</feature>
<dbReference type="InterPro" id="IPR036895">
    <property type="entry name" value="Uracil-DNA_glycosylase-like_sf"/>
</dbReference>
<dbReference type="GO" id="GO:0008263">
    <property type="term" value="F:pyrimidine-specific mismatch base pair DNA N-glycosylase activity"/>
    <property type="evidence" value="ECO:0007669"/>
    <property type="project" value="TreeGrafter"/>
</dbReference>
<evidence type="ECO:0000313" key="7">
    <source>
        <dbReference type="EMBL" id="QPC66598.1"/>
    </source>
</evidence>
<dbReference type="InterPro" id="IPR015637">
    <property type="entry name" value="MUG/TDG"/>
</dbReference>
<evidence type="ECO:0000259" key="5">
    <source>
        <dbReference type="SMART" id="SM00986"/>
    </source>
</evidence>
<evidence type="ECO:0000313" key="6">
    <source>
        <dbReference type="EMBL" id="PTD13218.1"/>
    </source>
</evidence>
<dbReference type="OMA" id="MCVVGKS"/>
<dbReference type="GO" id="GO:0004844">
    <property type="term" value="F:uracil DNA N-glycosylase activity"/>
    <property type="evidence" value="ECO:0007669"/>
    <property type="project" value="TreeGrafter"/>
</dbReference>
<accession>A0A2T4HBM6</accession>
<dbReference type="EMBL" id="CP064750">
    <property type="protein sequence ID" value="QPC66598.1"/>
    <property type="molecule type" value="Genomic_DNA"/>
</dbReference>
<keyword evidence="1" id="KW-0227">DNA damage</keyword>
<evidence type="ECO:0000256" key="3">
    <source>
        <dbReference type="ARBA" id="ARBA00023204"/>
    </source>
</evidence>
<dbReference type="FunFam" id="3.40.470.10:FF:000010">
    <property type="entry name" value="G/U mismatch-specific DNA glycosylase"/>
    <property type="match status" value="1"/>
</dbReference>
<dbReference type="Gene3D" id="3.40.470.10">
    <property type="entry name" value="Uracil-DNA glycosylase-like domain"/>
    <property type="match status" value="1"/>
</dbReference>
<evidence type="ECO:0000256" key="4">
    <source>
        <dbReference type="SAM" id="MobiDB-lite"/>
    </source>
</evidence>
<keyword evidence="8" id="KW-1185">Reference proteome</keyword>
<reference evidence="6 8" key="1">
    <citation type="submission" date="2018-02" db="EMBL/GenBank/DDBJ databases">
        <title>Fusarium culmorum secondary metabolites in fungal-bacterial-plant interactions.</title>
        <authorList>
            <person name="Schmidt R."/>
        </authorList>
    </citation>
    <scope>NUCLEOTIDE SEQUENCE [LARGE SCALE GENOMIC DNA]</scope>
    <source>
        <strain evidence="6 8">PV</strain>
    </source>
</reference>
<dbReference type="CDD" id="cd10028">
    <property type="entry name" value="UDG-F2_TDG_MUG"/>
    <property type="match status" value="1"/>
</dbReference>
<organism evidence="6 8">
    <name type="scientific">Fusarium culmorum</name>
    <dbReference type="NCBI Taxonomy" id="5516"/>
    <lineage>
        <taxon>Eukaryota</taxon>
        <taxon>Fungi</taxon>
        <taxon>Dikarya</taxon>
        <taxon>Ascomycota</taxon>
        <taxon>Pezizomycotina</taxon>
        <taxon>Sordariomycetes</taxon>
        <taxon>Hypocreomycetidae</taxon>
        <taxon>Hypocreales</taxon>
        <taxon>Nectriaceae</taxon>
        <taxon>Fusarium</taxon>
    </lineage>
</organism>
<dbReference type="AlphaFoldDB" id="A0A2T4HBM6"/>
<name>A0A2T4HBM6_FUSCU</name>
<dbReference type="Proteomes" id="UP000241587">
    <property type="component" value="Unassembled WGS sequence"/>
</dbReference>
<reference evidence="7" key="2">
    <citation type="submission" date="2020-11" db="EMBL/GenBank/DDBJ databases">
        <title>The chromosome-scale genome resource for two endophytic Fusarium species: F. culmorum and F. pseudograminearum.</title>
        <authorList>
            <person name="Yuan Z."/>
        </authorList>
    </citation>
    <scope>NUCLEOTIDE SEQUENCE</scope>
    <source>
        <strain evidence="7">Class2-1B</strain>
    </source>
</reference>
<dbReference type="Pfam" id="PF03167">
    <property type="entry name" value="UDG"/>
    <property type="match status" value="1"/>
</dbReference>
<dbReference type="PANTHER" id="PTHR12159">
    <property type="entry name" value="G/T AND G/U MISMATCH-SPECIFIC DNA GLYCOSYLASE"/>
    <property type="match status" value="1"/>
</dbReference>
<feature type="compositionally biased region" description="Basic and acidic residues" evidence="4">
    <location>
        <begin position="150"/>
        <end position="161"/>
    </location>
</feature>
<protein>
    <submittedName>
        <fullName evidence="6">G/U mismatch-specific uracil DNA glycosylase</fullName>
    </submittedName>
</protein>
<dbReference type="Proteomes" id="UP000663297">
    <property type="component" value="Chromosome 4"/>
</dbReference>
<dbReference type="GO" id="GO:0006285">
    <property type="term" value="P:base-excision repair, AP site formation"/>
    <property type="evidence" value="ECO:0007669"/>
    <property type="project" value="InterPro"/>
</dbReference>
<feature type="compositionally biased region" description="Polar residues" evidence="4">
    <location>
        <begin position="126"/>
        <end position="142"/>
    </location>
</feature>
<dbReference type="SMART" id="SM00987">
    <property type="entry name" value="UreE_C"/>
    <property type="match status" value="1"/>
</dbReference>
<dbReference type="SUPFAM" id="SSF52141">
    <property type="entry name" value="Uracil-DNA glycosylase-like"/>
    <property type="match status" value="1"/>
</dbReference>
<sequence>MTLRQGLKQGYSVAVAADGDCPYHLQKIVKKKWTSKQNSSGIISHIALDYTIIQSTRDIMTKGKTVHEAPMEENVADEEINDGSDIPSSPPQPATFKGRLQMSDFMFQSAEPTAKGETSPIRRSSRLNPSTSSATVAPTPISTDKRTKKRQAEDKENDVTPKKKRARPSSGYAPPSTYAHLPGLPDAIADNLLVLFIGLNPGIQTARTGHAYAHPSNLFWKLLFSSGLTPRLCSPTEDRKLPEMYSMGFTNIVARPSRNGSELSKQEMDEGVEILHEKCRKYRPESVCVVGKSIWESIWRVRHGKPVGKAFKYGWQDESENMGVIEGEWEGAKVFVSSSTSGLAATLSPAEKERIWAEIGTWAKKRRVERELEKEGNGL</sequence>
<feature type="region of interest" description="Disordered" evidence="4">
    <location>
        <begin position="111"/>
        <end position="178"/>
    </location>
</feature>
<evidence type="ECO:0000313" key="8">
    <source>
        <dbReference type="Proteomes" id="UP000241587"/>
    </source>
</evidence>
<proteinExistence type="predicted"/>
<dbReference type="EMBL" id="PVEM01000001">
    <property type="protein sequence ID" value="PTD13218.1"/>
    <property type="molecule type" value="Genomic_DNA"/>
</dbReference>